<dbReference type="Gene3D" id="3.90.550.10">
    <property type="entry name" value="Spore Coat Polysaccharide Biosynthesis Protein SpsA, Chain A"/>
    <property type="match status" value="1"/>
</dbReference>
<dbReference type="InterPro" id="IPR029044">
    <property type="entry name" value="Nucleotide-diphossugar_trans"/>
</dbReference>
<evidence type="ECO:0000313" key="1">
    <source>
        <dbReference type="EMBL" id="SDF69664.1"/>
    </source>
</evidence>
<keyword evidence="2" id="KW-1185">Reference proteome</keyword>
<dbReference type="STRING" id="284577.SAMN05216571_101257"/>
<dbReference type="Proteomes" id="UP000198641">
    <property type="component" value="Unassembled WGS sequence"/>
</dbReference>
<dbReference type="RefSeq" id="WP_175491593.1">
    <property type="nucleotide sequence ID" value="NZ_FNCI01000001.1"/>
</dbReference>
<dbReference type="SUPFAM" id="SSF53448">
    <property type="entry name" value="Nucleotide-diphospho-sugar transferases"/>
    <property type="match status" value="1"/>
</dbReference>
<dbReference type="EMBL" id="FNCI01000001">
    <property type="protein sequence ID" value="SDF69664.1"/>
    <property type="molecule type" value="Genomic_DNA"/>
</dbReference>
<evidence type="ECO:0008006" key="3">
    <source>
        <dbReference type="Google" id="ProtNLM"/>
    </source>
</evidence>
<evidence type="ECO:0000313" key="2">
    <source>
        <dbReference type="Proteomes" id="UP000198641"/>
    </source>
</evidence>
<protein>
    <recommendedName>
        <fullName evidence="3">Nucleotide-diphospho-sugar transferase</fullName>
    </recommendedName>
</protein>
<gene>
    <name evidence="1" type="ORF">SAMN05216571_101257</name>
</gene>
<dbReference type="AlphaFoldDB" id="A0A1G7N6N6"/>
<reference evidence="1 2" key="1">
    <citation type="submission" date="2016-10" db="EMBL/GenBank/DDBJ databases">
        <authorList>
            <person name="de Groot N.N."/>
        </authorList>
    </citation>
    <scope>NUCLEOTIDE SEQUENCE [LARGE SCALE GENOMIC DNA]</scope>
    <source>
        <strain evidence="1 2">BH539</strain>
    </source>
</reference>
<accession>A0A1G7N6N6</accession>
<sequence length="217" mass="24476">MVRRVCVLRSGGEFGPEHVQWLAGRVDLNHWLARHDDNDIQCLSDVEVRGVPTIPLAHGWPGWWAKMELFRPDLPGDLIYLDLDTVVLYDLEPLIAAAAGRTTLLSDFYRPAQPASGLMYIAERDKARVWAHWMRDPAGHMARARTTACWGDQGILRQVLGDGVQRWQDVAQGQVVSYKAHCRQGIPAAARVVCFHGNPRPWAARDSNRNNWIPPLC</sequence>
<organism evidence="1 2">
    <name type="scientific">Onishia taeanensis</name>
    <dbReference type="NCBI Taxonomy" id="284577"/>
    <lineage>
        <taxon>Bacteria</taxon>
        <taxon>Pseudomonadati</taxon>
        <taxon>Pseudomonadota</taxon>
        <taxon>Gammaproteobacteria</taxon>
        <taxon>Oceanospirillales</taxon>
        <taxon>Halomonadaceae</taxon>
        <taxon>Onishia</taxon>
    </lineage>
</organism>
<proteinExistence type="predicted"/>
<name>A0A1G7N6N6_9GAMM</name>